<name>A0A413RH84_9CELL</name>
<evidence type="ECO:0000256" key="1">
    <source>
        <dbReference type="ARBA" id="ARBA00001933"/>
    </source>
</evidence>
<dbReference type="EC" id="2.6.1.-" evidence="5"/>
<dbReference type="InterPro" id="IPR015421">
    <property type="entry name" value="PyrdxlP-dep_Trfase_major"/>
</dbReference>
<comment type="caution">
    <text evidence="7">The sequence shown here is derived from an EMBL/GenBank/DDBJ whole genome shotgun (WGS) entry which is preliminary data.</text>
</comment>
<dbReference type="SUPFAM" id="SSF53383">
    <property type="entry name" value="PLP-dependent transferases"/>
    <property type="match status" value="1"/>
</dbReference>
<dbReference type="OrthoDB" id="3224382at2"/>
<keyword evidence="2" id="KW-0663">Pyridoxal phosphate</keyword>
<keyword evidence="3" id="KW-0456">Lyase</keyword>
<evidence type="ECO:0000256" key="4">
    <source>
        <dbReference type="ARBA" id="ARBA00037974"/>
    </source>
</evidence>
<dbReference type="AlphaFoldDB" id="A0A413RH84"/>
<protein>
    <recommendedName>
        <fullName evidence="5">Aminotransferase</fullName>
        <ecNumber evidence="5">2.6.1.-</ecNumber>
    </recommendedName>
</protein>
<dbReference type="PANTHER" id="PTHR43525:SF2">
    <property type="entry name" value="CYSTATHIONINE BETA-LYASE-RELATED"/>
    <property type="match status" value="1"/>
</dbReference>
<dbReference type="Gene3D" id="3.40.640.10">
    <property type="entry name" value="Type I PLP-dependent aspartate aminotransferase-like (Major domain)"/>
    <property type="match status" value="1"/>
</dbReference>
<comment type="similarity">
    <text evidence="4">Belongs to the class-II pyridoxal-phosphate-dependent aminotransferase family. MalY/PatB cystathionine beta-lyase subfamily.</text>
</comment>
<dbReference type="EMBL" id="QWKP01000223">
    <property type="protein sequence ID" value="RHA37170.1"/>
    <property type="molecule type" value="Genomic_DNA"/>
</dbReference>
<sequence>MDVPQAEPVIRAVTDAMVAGDTGYDTPTAYAEAFAPFALERFGWTVDVAAARTVPDVMTGIVEVIRLCTDPGDAVVINPPVYPPFTQFLEHADRRVVPVPLRGARLDLAALEEAFATATAGGRRAAYLLCHPHNPTGTVHTVDELRAVGELARAAGVAVVADEVHAPLVLDGTFVPAATVIPEAIALHSASKAFNLAALRAAVAVPGTAAVDRLARMSDVVADGVMHLATLAHAAAYRECGAWLDTLLEDLRTNRSLLQRLLAEQVTSARWEPGSGTYFAWIDLRQLGDDPAGTLLREARLAVNPGTTFGPEGAGFVRLNFAASTATITEAVRRMSGVLHG</sequence>
<evidence type="ECO:0000259" key="6">
    <source>
        <dbReference type="Pfam" id="PF00155"/>
    </source>
</evidence>
<dbReference type="GO" id="GO:0008483">
    <property type="term" value="F:transaminase activity"/>
    <property type="evidence" value="ECO:0007669"/>
    <property type="project" value="UniProtKB-KW"/>
</dbReference>
<comment type="similarity">
    <text evidence="5">Belongs to the class-I pyridoxal-phosphate-dependent aminotransferase family.</text>
</comment>
<keyword evidence="5 7" id="KW-0032">Aminotransferase</keyword>
<dbReference type="InterPro" id="IPR051798">
    <property type="entry name" value="Class-II_PLP-Dep_Aminotrans"/>
</dbReference>
<dbReference type="InterPro" id="IPR004839">
    <property type="entry name" value="Aminotransferase_I/II_large"/>
</dbReference>
<accession>A0A413RH84</accession>
<organism evidence="7 8">
    <name type="scientific">Cellulomonas rhizosphaerae</name>
    <dbReference type="NCBI Taxonomy" id="2293719"/>
    <lineage>
        <taxon>Bacteria</taxon>
        <taxon>Bacillati</taxon>
        <taxon>Actinomycetota</taxon>
        <taxon>Actinomycetes</taxon>
        <taxon>Micrococcales</taxon>
        <taxon>Cellulomonadaceae</taxon>
        <taxon>Cellulomonas</taxon>
    </lineage>
</organism>
<reference evidence="7 8" key="1">
    <citation type="submission" date="2018-08" db="EMBL/GenBank/DDBJ databases">
        <title>Cellulomonas rhizosphaerae sp. nov., a novel actinomycete isolated from soil.</title>
        <authorList>
            <person name="Tian Y."/>
        </authorList>
    </citation>
    <scope>NUCLEOTIDE SEQUENCE [LARGE SCALE GENOMIC DNA]</scope>
    <source>
        <strain evidence="7 8">NEAU-TCZ24</strain>
    </source>
</reference>
<proteinExistence type="inferred from homology"/>
<dbReference type="GO" id="GO:0016829">
    <property type="term" value="F:lyase activity"/>
    <property type="evidence" value="ECO:0007669"/>
    <property type="project" value="UniProtKB-KW"/>
</dbReference>
<dbReference type="InterPro" id="IPR015424">
    <property type="entry name" value="PyrdxlP-dep_Trfase"/>
</dbReference>
<dbReference type="InterPro" id="IPR015422">
    <property type="entry name" value="PyrdxlP-dep_Trfase_small"/>
</dbReference>
<evidence type="ECO:0000313" key="7">
    <source>
        <dbReference type="EMBL" id="RHA37170.1"/>
    </source>
</evidence>
<keyword evidence="8" id="KW-1185">Reference proteome</keyword>
<dbReference type="InterPro" id="IPR004838">
    <property type="entry name" value="NHTrfase_class1_PyrdxlP-BS"/>
</dbReference>
<evidence type="ECO:0000256" key="3">
    <source>
        <dbReference type="ARBA" id="ARBA00023239"/>
    </source>
</evidence>
<gene>
    <name evidence="7" type="ORF">D1825_17580</name>
</gene>
<evidence type="ECO:0000256" key="2">
    <source>
        <dbReference type="ARBA" id="ARBA00022898"/>
    </source>
</evidence>
<evidence type="ECO:0000313" key="8">
    <source>
        <dbReference type="Proteomes" id="UP000283374"/>
    </source>
</evidence>
<keyword evidence="5 7" id="KW-0808">Transferase</keyword>
<dbReference type="PANTHER" id="PTHR43525">
    <property type="entry name" value="PROTEIN MALY"/>
    <property type="match status" value="1"/>
</dbReference>
<dbReference type="Pfam" id="PF00155">
    <property type="entry name" value="Aminotran_1_2"/>
    <property type="match status" value="1"/>
</dbReference>
<feature type="domain" description="Aminotransferase class I/classII large" evidence="6">
    <location>
        <begin position="28"/>
        <end position="334"/>
    </location>
</feature>
<dbReference type="Gene3D" id="3.90.1150.10">
    <property type="entry name" value="Aspartate Aminotransferase, domain 1"/>
    <property type="match status" value="1"/>
</dbReference>
<comment type="cofactor">
    <cofactor evidence="1 5">
        <name>pyridoxal 5'-phosphate</name>
        <dbReference type="ChEBI" id="CHEBI:597326"/>
    </cofactor>
</comment>
<dbReference type="PROSITE" id="PS00105">
    <property type="entry name" value="AA_TRANSFER_CLASS_1"/>
    <property type="match status" value="1"/>
</dbReference>
<dbReference type="CDD" id="cd00609">
    <property type="entry name" value="AAT_like"/>
    <property type="match status" value="1"/>
</dbReference>
<dbReference type="Proteomes" id="UP000283374">
    <property type="component" value="Unassembled WGS sequence"/>
</dbReference>
<dbReference type="GO" id="GO:0030170">
    <property type="term" value="F:pyridoxal phosphate binding"/>
    <property type="evidence" value="ECO:0007669"/>
    <property type="project" value="InterPro"/>
</dbReference>
<evidence type="ECO:0000256" key="5">
    <source>
        <dbReference type="RuleBase" id="RU000481"/>
    </source>
</evidence>